<feature type="coiled-coil region" evidence="1">
    <location>
        <begin position="126"/>
        <end position="223"/>
    </location>
</feature>
<keyword evidence="4" id="KW-1185">Reference proteome</keyword>
<reference evidence="3 4" key="1">
    <citation type="submission" date="2021-02" db="EMBL/GenBank/DDBJ databases">
        <title>Plant Genome Project.</title>
        <authorList>
            <person name="Zhang R.-G."/>
        </authorList>
    </citation>
    <scope>NUCLEOTIDE SEQUENCE [LARGE SCALE GENOMIC DNA]</scope>
    <source>
        <tissue evidence="3">Leaves</tissue>
    </source>
</reference>
<accession>A0ABQ8HGA4</accession>
<sequence length="565" mass="63629">MRGITRHEKVDDMVVQSALWRQNPKLTITNTKDCIFLPDFPSLLTPLTGSFSNFLLSLSLSLFHSPNENLKSSDPLRTMETANGTSSPPPEVDGPQRSTVEAIDCSDSATAHDEFCDDHDGLLSELESLRQENESLLSGTAALEESLRLLQREKDEAEEVNGNLKVMIGELSRERGSLREQVGRLEASFKEKEEELDLELKEKEKIESELQVCRERIEAFESEKKEREDFLLKSLDSIKPVKDYLLSIVELLDDEKAVDRENSNEIEESRGLWEEITALKTLASEAESRAREFKQSKNKEKKELENSVVSLTEENRDINSLLRVALAEKEAVEKSLNRLKGNSEQKRVPLLQFAERGLQRVVGFGFMMGSGGNEQLPETTTGANAVPSSNKSDSSECEEEVVSLASTVERIMKNLRLEITQLRRSLDESRSDTERLQSLTEKQAKTIDGNMLYIKELEDRERVLAQNVEELLLEIKATEEDVARWREACELEVEAGKNEIKERDEVVDIIKKELEKTKTALDISNGKLKLKEELAAAAMAAQAAARSLCSLPIAGLQDFVSELRN</sequence>
<proteinExistence type="predicted"/>
<name>A0ABQ8HGA4_9ROSI</name>
<feature type="coiled-coil region" evidence="1">
    <location>
        <begin position="283"/>
        <end position="342"/>
    </location>
</feature>
<feature type="region of interest" description="Disordered" evidence="2">
    <location>
        <begin position="377"/>
        <end position="397"/>
    </location>
</feature>
<dbReference type="PANTHER" id="PTHR34937">
    <property type="entry name" value="OS08G0559800 PROTEIN"/>
    <property type="match status" value="1"/>
</dbReference>
<dbReference type="PANTHER" id="PTHR34937:SF2">
    <property type="entry name" value="OS08G0559800 PROTEIN"/>
    <property type="match status" value="1"/>
</dbReference>
<organism evidence="3 4">
    <name type="scientific">Xanthoceras sorbifolium</name>
    <dbReference type="NCBI Taxonomy" id="99658"/>
    <lineage>
        <taxon>Eukaryota</taxon>
        <taxon>Viridiplantae</taxon>
        <taxon>Streptophyta</taxon>
        <taxon>Embryophyta</taxon>
        <taxon>Tracheophyta</taxon>
        <taxon>Spermatophyta</taxon>
        <taxon>Magnoliopsida</taxon>
        <taxon>eudicotyledons</taxon>
        <taxon>Gunneridae</taxon>
        <taxon>Pentapetalae</taxon>
        <taxon>rosids</taxon>
        <taxon>malvids</taxon>
        <taxon>Sapindales</taxon>
        <taxon>Sapindaceae</taxon>
        <taxon>Xanthoceroideae</taxon>
        <taxon>Xanthoceras</taxon>
    </lineage>
</organism>
<dbReference type="InterPro" id="IPR040300">
    <property type="entry name" value="At3g49055-like"/>
</dbReference>
<evidence type="ECO:0000313" key="4">
    <source>
        <dbReference type="Proteomes" id="UP000827721"/>
    </source>
</evidence>
<feature type="region of interest" description="Disordered" evidence="2">
    <location>
        <begin position="69"/>
        <end position="97"/>
    </location>
</feature>
<dbReference type="Proteomes" id="UP000827721">
    <property type="component" value="Unassembled WGS sequence"/>
</dbReference>
<gene>
    <name evidence="3" type="ORF">JRO89_XS11G0197800</name>
</gene>
<keyword evidence="1" id="KW-0175">Coiled coil</keyword>
<feature type="compositionally biased region" description="Polar residues" evidence="2">
    <location>
        <begin position="377"/>
        <end position="391"/>
    </location>
</feature>
<evidence type="ECO:0000256" key="1">
    <source>
        <dbReference type="SAM" id="Coils"/>
    </source>
</evidence>
<protein>
    <submittedName>
        <fullName evidence="3">Uncharacterized protein</fullName>
    </submittedName>
</protein>
<evidence type="ECO:0000313" key="3">
    <source>
        <dbReference type="EMBL" id="KAH7557658.1"/>
    </source>
</evidence>
<evidence type="ECO:0000256" key="2">
    <source>
        <dbReference type="SAM" id="MobiDB-lite"/>
    </source>
</evidence>
<dbReference type="EMBL" id="JAFEMO010000011">
    <property type="protein sequence ID" value="KAH7557658.1"/>
    <property type="molecule type" value="Genomic_DNA"/>
</dbReference>
<feature type="coiled-coil region" evidence="1">
    <location>
        <begin position="405"/>
        <end position="488"/>
    </location>
</feature>
<comment type="caution">
    <text evidence="3">The sequence shown here is derived from an EMBL/GenBank/DDBJ whole genome shotgun (WGS) entry which is preliminary data.</text>
</comment>